<evidence type="ECO:0000256" key="1">
    <source>
        <dbReference type="ARBA" id="ARBA00022475"/>
    </source>
</evidence>
<dbReference type="InterPro" id="IPR050490">
    <property type="entry name" value="Bact_solute-bd_prot1"/>
</dbReference>
<evidence type="ECO:0000313" key="9">
    <source>
        <dbReference type="Proteomes" id="UP001432014"/>
    </source>
</evidence>
<evidence type="ECO:0000256" key="2">
    <source>
        <dbReference type="ARBA" id="ARBA00022729"/>
    </source>
</evidence>
<dbReference type="SUPFAM" id="SSF53850">
    <property type="entry name" value="Periplasmic binding protein-like II"/>
    <property type="match status" value="1"/>
</dbReference>
<sequence>MDRRSLVAAIATVALALAASGCGSTKQAVDFAYPPADPDAVAGDITVLTQRTDLVANGVLDGYAAEFKRLYPRAGVHFEGITDYEGEVRRRLGTKNYGDVLMIPAALPQYDYPAYFAPLGPGAAVSSRYRFTDRATVAGKAYGIAESGSANGFVYNRAVWTAAGITDWPTTPAQFLADLQRIKDRSGSIPYYTNFKDAWPLTGWSNNIGSVGCDPRATAKLSVTDEPWAAGGDLNVIDTLLYDIVKRGLAERDPAGTDWERSKALLAKGDIATMQLGSWAVTQLQEAARKAGTDPAAIGFLPFPVQKDGAFCSVVVSGYQQAISVRSGNKAAARAWIDWFTDKSGAAAREGAIPSLAAAPLPSILKPLADKGVSFIDRSEADTAQVDAIDDLAGIGLDRPDYRKRLIDLARGAQPGSPAEFFAGLDRRWREAALHAKS</sequence>
<accession>A0ABZ1WKR4</accession>
<keyword evidence="1" id="KW-1003">Cell membrane</keyword>
<organism evidence="8 9">
    <name type="scientific">Kitasatospora herbaricolor</name>
    <dbReference type="NCBI Taxonomy" id="68217"/>
    <lineage>
        <taxon>Bacteria</taxon>
        <taxon>Bacillati</taxon>
        <taxon>Actinomycetota</taxon>
        <taxon>Actinomycetes</taxon>
        <taxon>Kitasatosporales</taxon>
        <taxon>Streptomycetaceae</taxon>
        <taxon>Kitasatospora</taxon>
    </lineage>
</organism>
<evidence type="ECO:0000313" key="8">
    <source>
        <dbReference type="EMBL" id="WUS61244.1"/>
    </source>
</evidence>
<dbReference type="Gene3D" id="3.40.190.10">
    <property type="entry name" value="Periplasmic binding protein-like II"/>
    <property type="match status" value="2"/>
</dbReference>
<dbReference type="PANTHER" id="PTHR43649">
    <property type="entry name" value="ARABINOSE-BINDING PROTEIN-RELATED"/>
    <property type="match status" value="1"/>
</dbReference>
<keyword evidence="3" id="KW-0472">Membrane</keyword>
<keyword evidence="4" id="KW-0564">Palmitate</keyword>
<feature type="chain" id="PRO_5045034502" evidence="6">
    <location>
        <begin position="19"/>
        <end position="438"/>
    </location>
</feature>
<reference evidence="8 9" key="1">
    <citation type="submission" date="2022-10" db="EMBL/GenBank/DDBJ databases">
        <title>The complete genomes of actinobacterial strains from the NBC collection.</title>
        <authorList>
            <person name="Joergensen T.S."/>
            <person name="Alvarez Arevalo M."/>
            <person name="Sterndorff E.B."/>
            <person name="Faurdal D."/>
            <person name="Vuksanovic O."/>
            <person name="Mourched A.-S."/>
            <person name="Charusanti P."/>
            <person name="Shaw S."/>
            <person name="Blin K."/>
            <person name="Weber T."/>
        </authorList>
    </citation>
    <scope>NUCLEOTIDE SEQUENCE [LARGE SCALE GENOMIC DNA]</scope>
    <source>
        <strain evidence="8 9">NBC_01247</strain>
    </source>
</reference>
<keyword evidence="2 6" id="KW-0732">Signal</keyword>
<dbReference type="PANTHER" id="PTHR43649:SF33">
    <property type="entry name" value="POLYGALACTURONAN_RHAMNOGALACTURONAN-BINDING PROTEIN YTCQ"/>
    <property type="match status" value="1"/>
</dbReference>
<proteinExistence type="predicted"/>
<dbReference type="Proteomes" id="UP001432014">
    <property type="component" value="Chromosome"/>
</dbReference>
<dbReference type="Pfam" id="PF01547">
    <property type="entry name" value="SBP_bac_1"/>
    <property type="match status" value="1"/>
</dbReference>
<evidence type="ECO:0000256" key="3">
    <source>
        <dbReference type="ARBA" id="ARBA00023136"/>
    </source>
</evidence>
<evidence type="ECO:0000313" key="7">
    <source>
        <dbReference type="EMBL" id="WUS54102.1"/>
    </source>
</evidence>
<evidence type="ECO:0000256" key="6">
    <source>
        <dbReference type="SAM" id="SignalP"/>
    </source>
</evidence>
<gene>
    <name evidence="7" type="ORF">OG469_00455</name>
    <name evidence="8" type="ORF">OG469_40565</name>
</gene>
<dbReference type="PROSITE" id="PS51257">
    <property type="entry name" value="PROKAR_LIPOPROTEIN"/>
    <property type="match status" value="1"/>
</dbReference>
<dbReference type="RefSeq" id="WP_329492719.1">
    <property type="nucleotide sequence ID" value="NZ_CP108460.1"/>
</dbReference>
<evidence type="ECO:0000256" key="4">
    <source>
        <dbReference type="ARBA" id="ARBA00023139"/>
    </source>
</evidence>
<feature type="signal peptide" evidence="6">
    <location>
        <begin position="1"/>
        <end position="18"/>
    </location>
</feature>
<dbReference type="EMBL" id="CP108482">
    <property type="protein sequence ID" value="WUS61244.1"/>
    <property type="molecule type" value="Genomic_DNA"/>
</dbReference>
<evidence type="ECO:0000256" key="5">
    <source>
        <dbReference type="ARBA" id="ARBA00023288"/>
    </source>
</evidence>
<protein>
    <submittedName>
        <fullName evidence="8">Extracellular solute-binding protein</fullName>
    </submittedName>
</protein>
<dbReference type="InterPro" id="IPR006059">
    <property type="entry name" value="SBP"/>
</dbReference>
<keyword evidence="5" id="KW-0449">Lipoprotein</keyword>
<dbReference type="EMBL" id="CP108482">
    <property type="protein sequence ID" value="WUS54102.1"/>
    <property type="molecule type" value="Genomic_DNA"/>
</dbReference>
<name>A0ABZ1WKR4_9ACTN</name>
<keyword evidence="9" id="KW-1185">Reference proteome</keyword>